<sequence length="96" mass="10871">MKASPSQELVLELELKLTGNKERVSDSSHGKQEHEQHDPSHLHGYQGEKSCLQFVGVSCYGMKRSSKIILLVCFSHTKINNDFTDFLGNRPEQIEV</sequence>
<keyword evidence="3" id="KW-1185">Reference proteome</keyword>
<dbReference type="AlphaFoldDB" id="A0AAV7VCM6"/>
<protein>
    <submittedName>
        <fullName evidence="2">Uncharacterized protein</fullName>
    </submittedName>
</protein>
<evidence type="ECO:0000313" key="2">
    <source>
        <dbReference type="EMBL" id="KAJ1199340.1"/>
    </source>
</evidence>
<dbReference type="Proteomes" id="UP001066276">
    <property type="component" value="Chromosome 2_1"/>
</dbReference>
<name>A0AAV7VCM6_PLEWA</name>
<evidence type="ECO:0000256" key="1">
    <source>
        <dbReference type="SAM" id="MobiDB-lite"/>
    </source>
</evidence>
<gene>
    <name evidence="2" type="ORF">NDU88_003177</name>
</gene>
<feature type="region of interest" description="Disordered" evidence="1">
    <location>
        <begin position="20"/>
        <end position="42"/>
    </location>
</feature>
<feature type="compositionally biased region" description="Basic and acidic residues" evidence="1">
    <location>
        <begin position="20"/>
        <end position="41"/>
    </location>
</feature>
<organism evidence="2 3">
    <name type="scientific">Pleurodeles waltl</name>
    <name type="common">Iberian ribbed newt</name>
    <dbReference type="NCBI Taxonomy" id="8319"/>
    <lineage>
        <taxon>Eukaryota</taxon>
        <taxon>Metazoa</taxon>
        <taxon>Chordata</taxon>
        <taxon>Craniata</taxon>
        <taxon>Vertebrata</taxon>
        <taxon>Euteleostomi</taxon>
        <taxon>Amphibia</taxon>
        <taxon>Batrachia</taxon>
        <taxon>Caudata</taxon>
        <taxon>Salamandroidea</taxon>
        <taxon>Salamandridae</taxon>
        <taxon>Pleurodelinae</taxon>
        <taxon>Pleurodeles</taxon>
    </lineage>
</organism>
<proteinExistence type="predicted"/>
<accession>A0AAV7VCM6</accession>
<dbReference type="EMBL" id="JANPWB010000003">
    <property type="protein sequence ID" value="KAJ1199340.1"/>
    <property type="molecule type" value="Genomic_DNA"/>
</dbReference>
<evidence type="ECO:0000313" key="3">
    <source>
        <dbReference type="Proteomes" id="UP001066276"/>
    </source>
</evidence>
<reference evidence="2" key="1">
    <citation type="journal article" date="2022" name="bioRxiv">
        <title>Sequencing and chromosome-scale assembly of the giantPleurodeles waltlgenome.</title>
        <authorList>
            <person name="Brown T."/>
            <person name="Elewa A."/>
            <person name="Iarovenko S."/>
            <person name="Subramanian E."/>
            <person name="Araus A.J."/>
            <person name="Petzold A."/>
            <person name="Susuki M."/>
            <person name="Suzuki K.-i.T."/>
            <person name="Hayashi T."/>
            <person name="Toyoda A."/>
            <person name="Oliveira C."/>
            <person name="Osipova E."/>
            <person name="Leigh N.D."/>
            <person name="Simon A."/>
            <person name="Yun M.H."/>
        </authorList>
    </citation>
    <scope>NUCLEOTIDE SEQUENCE</scope>
    <source>
        <strain evidence="2">20211129_DDA</strain>
        <tissue evidence="2">Liver</tissue>
    </source>
</reference>
<comment type="caution">
    <text evidence="2">The sequence shown here is derived from an EMBL/GenBank/DDBJ whole genome shotgun (WGS) entry which is preliminary data.</text>
</comment>